<comment type="caution">
    <text evidence="2">The sequence shown here is derived from an EMBL/GenBank/DDBJ whole genome shotgun (WGS) entry which is preliminary data.</text>
</comment>
<organism evidence="2 3">
    <name type="scientific">Saccharopolyspora hordei</name>
    <dbReference type="NCBI Taxonomy" id="1838"/>
    <lineage>
        <taxon>Bacteria</taxon>
        <taxon>Bacillati</taxon>
        <taxon>Actinomycetota</taxon>
        <taxon>Actinomycetes</taxon>
        <taxon>Pseudonocardiales</taxon>
        <taxon>Pseudonocardiaceae</taxon>
        <taxon>Saccharopolyspora</taxon>
    </lineage>
</organism>
<protein>
    <submittedName>
        <fullName evidence="2">Uncharacterized protein</fullName>
    </submittedName>
</protein>
<accession>A0A853AUY4</accession>
<evidence type="ECO:0000313" key="2">
    <source>
        <dbReference type="EMBL" id="NYI86438.1"/>
    </source>
</evidence>
<dbReference type="RefSeq" id="WP_179724202.1">
    <property type="nucleotide sequence ID" value="NZ_BAABFH010000001.1"/>
</dbReference>
<feature type="transmembrane region" description="Helical" evidence="1">
    <location>
        <begin position="96"/>
        <end position="118"/>
    </location>
</feature>
<feature type="transmembrane region" description="Helical" evidence="1">
    <location>
        <begin position="12"/>
        <end position="31"/>
    </location>
</feature>
<evidence type="ECO:0000256" key="1">
    <source>
        <dbReference type="SAM" id="Phobius"/>
    </source>
</evidence>
<sequence length="155" mass="15925">MSAPAKPQDGTVRALYLGLALSVVSALVPLVDVATVDSLGDHVRDAYPTWPEDLVAADRGAIAGSLAVIGVLGAAGWLWTIVGVRKHARWVRAVSTTLFALGACAALLTATLSGGAYTQVVPPLYSTLTALPVLVGLAAVVQLWRTGRRTTAPAA</sequence>
<dbReference type="AlphaFoldDB" id="A0A853AUY4"/>
<keyword evidence="3" id="KW-1185">Reference proteome</keyword>
<evidence type="ECO:0000313" key="3">
    <source>
        <dbReference type="Proteomes" id="UP000587002"/>
    </source>
</evidence>
<keyword evidence="1" id="KW-1133">Transmembrane helix</keyword>
<dbReference type="EMBL" id="JACCFJ010000001">
    <property type="protein sequence ID" value="NYI86438.1"/>
    <property type="molecule type" value="Genomic_DNA"/>
</dbReference>
<keyword evidence="1" id="KW-0812">Transmembrane</keyword>
<name>A0A853AUY4_9PSEU</name>
<keyword evidence="1" id="KW-0472">Membrane</keyword>
<feature type="transmembrane region" description="Helical" evidence="1">
    <location>
        <begin position="61"/>
        <end position="84"/>
    </location>
</feature>
<reference evidence="2 3" key="1">
    <citation type="submission" date="2020-07" db="EMBL/GenBank/DDBJ databases">
        <title>Sequencing the genomes of 1000 actinobacteria strains.</title>
        <authorList>
            <person name="Klenk H.-P."/>
        </authorList>
    </citation>
    <scope>NUCLEOTIDE SEQUENCE [LARGE SCALE GENOMIC DNA]</scope>
    <source>
        <strain evidence="2 3">DSM 44065</strain>
    </source>
</reference>
<feature type="transmembrane region" description="Helical" evidence="1">
    <location>
        <begin position="124"/>
        <end position="144"/>
    </location>
</feature>
<dbReference type="Proteomes" id="UP000587002">
    <property type="component" value="Unassembled WGS sequence"/>
</dbReference>
<gene>
    <name evidence="2" type="ORF">HNR68_005068</name>
</gene>
<proteinExistence type="predicted"/>